<sequence length="577" mass="61923">MASKNAKDHWAFLEEIEAPMWVDLAQEADYRDSDDQWFQISHQFHQLSSKQLKAAFRHCSNEEYGLVGQSSPQLPSSVSRSRGKHLSGKKFQKGSHDLVMNKQHPVKALRGKSSLVKSVLDDVRKPKRSVVKSGGTSNSLVNSASESASTGCIKEDNTLPLGNGQHSKDGSSSGDRAGESNTSTLTSETFQQPHRRHHESFSQALGNKSSILAEVRISLRKSCVRRQAARVETNNGSIHTTNRWSLSNKSGVGSSLNPSSNLNSEKSRRPSSGKSSWGSSSNSSSGVIGNRVRKSSSAKSSVGSSSVNPGGDVKDNDSEVCKSSSDKSTVGSSSNPCTYDQSKPKRRSSSGMSSTESSSKPCPYVKSKPNLRPLSSKPSISSSSNPGGDVKCSGIPLVRGKEWTSDSRNVASNGMAAIKKVQGSRILRDSSNIQLKDGPGNTRFVNKVNLAKSSAYPPHTNRKALIQTAPMESRQLHRVNGKGLLIGAAATHQKLGIAGANRLVGTGKENDKARTCRKPKGSVVECGVLMTGQSKKPLNTTRKGDITSLDNPKGKPCNHPVTGKQRPVATTQRLHFR</sequence>
<accession>A0AAV2C8T1</accession>
<dbReference type="Proteomes" id="UP001497516">
    <property type="component" value="Chromosome 1"/>
</dbReference>
<feature type="compositionally biased region" description="Polar residues" evidence="1">
    <location>
        <begin position="568"/>
        <end position="577"/>
    </location>
</feature>
<dbReference type="EMBL" id="OZ034813">
    <property type="protein sequence ID" value="CAL1352770.1"/>
    <property type="molecule type" value="Genomic_DNA"/>
</dbReference>
<feature type="compositionally biased region" description="Polar residues" evidence="1">
    <location>
        <begin position="170"/>
        <end position="192"/>
    </location>
</feature>
<keyword evidence="3" id="KW-1185">Reference proteome</keyword>
<feature type="compositionally biased region" description="Low complexity" evidence="1">
    <location>
        <begin position="297"/>
        <end position="307"/>
    </location>
</feature>
<proteinExistence type="predicted"/>
<feature type="compositionally biased region" description="Low complexity" evidence="1">
    <location>
        <begin position="349"/>
        <end position="359"/>
    </location>
</feature>
<feature type="region of interest" description="Disordered" evidence="1">
    <location>
        <begin position="126"/>
        <end position="204"/>
    </location>
</feature>
<evidence type="ECO:0000256" key="1">
    <source>
        <dbReference type="SAM" id="MobiDB-lite"/>
    </source>
</evidence>
<feature type="compositionally biased region" description="Low complexity" evidence="1">
    <location>
        <begin position="249"/>
        <end position="285"/>
    </location>
</feature>
<evidence type="ECO:0000313" key="2">
    <source>
        <dbReference type="EMBL" id="CAL1352770.1"/>
    </source>
</evidence>
<protein>
    <submittedName>
        <fullName evidence="2">Uncharacterized protein</fullName>
    </submittedName>
</protein>
<reference evidence="2 3" key="1">
    <citation type="submission" date="2024-04" db="EMBL/GenBank/DDBJ databases">
        <authorList>
            <person name="Fracassetti M."/>
        </authorList>
    </citation>
    <scope>NUCLEOTIDE SEQUENCE [LARGE SCALE GENOMIC DNA]</scope>
</reference>
<feature type="compositionally biased region" description="Basic residues" evidence="1">
    <location>
        <begin position="81"/>
        <end position="93"/>
    </location>
</feature>
<feature type="region of interest" description="Disordered" evidence="1">
    <location>
        <begin position="234"/>
        <end position="392"/>
    </location>
</feature>
<gene>
    <name evidence="2" type="ORF">LTRI10_LOCUS713</name>
</gene>
<feature type="compositionally biased region" description="Low complexity" evidence="1">
    <location>
        <begin position="67"/>
        <end position="80"/>
    </location>
</feature>
<feature type="compositionally biased region" description="Low complexity" evidence="1">
    <location>
        <begin position="375"/>
        <end position="384"/>
    </location>
</feature>
<feature type="compositionally biased region" description="Polar residues" evidence="1">
    <location>
        <begin position="134"/>
        <end position="150"/>
    </location>
</feature>
<dbReference type="AlphaFoldDB" id="A0AAV2C8T1"/>
<organism evidence="2 3">
    <name type="scientific">Linum trigynum</name>
    <dbReference type="NCBI Taxonomy" id="586398"/>
    <lineage>
        <taxon>Eukaryota</taxon>
        <taxon>Viridiplantae</taxon>
        <taxon>Streptophyta</taxon>
        <taxon>Embryophyta</taxon>
        <taxon>Tracheophyta</taxon>
        <taxon>Spermatophyta</taxon>
        <taxon>Magnoliopsida</taxon>
        <taxon>eudicotyledons</taxon>
        <taxon>Gunneridae</taxon>
        <taxon>Pentapetalae</taxon>
        <taxon>rosids</taxon>
        <taxon>fabids</taxon>
        <taxon>Malpighiales</taxon>
        <taxon>Linaceae</taxon>
        <taxon>Linum</taxon>
    </lineage>
</organism>
<feature type="region of interest" description="Disordered" evidence="1">
    <location>
        <begin position="534"/>
        <end position="577"/>
    </location>
</feature>
<name>A0AAV2C8T1_9ROSI</name>
<feature type="region of interest" description="Disordered" evidence="1">
    <location>
        <begin position="67"/>
        <end position="99"/>
    </location>
</feature>
<evidence type="ECO:0000313" key="3">
    <source>
        <dbReference type="Proteomes" id="UP001497516"/>
    </source>
</evidence>
<feature type="compositionally biased region" description="Polar residues" evidence="1">
    <location>
        <begin position="234"/>
        <end position="248"/>
    </location>
</feature>